<keyword evidence="1" id="KW-0560">Oxidoreductase</keyword>
<dbReference type="OrthoDB" id="9806257at2"/>
<dbReference type="InterPro" id="IPR006076">
    <property type="entry name" value="FAD-dep_OxRdtase"/>
</dbReference>
<organism evidence="3 4">
    <name type="scientific">Paraburkholderia madseniana</name>
    <dbReference type="NCBI Taxonomy" id="2599607"/>
    <lineage>
        <taxon>Bacteria</taxon>
        <taxon>Pseudomonadati</taxon>
        <taxon>Pseudomonadota</taxon>
        <taxon>Betaproteobacteria</taxon>
        <taxon>Burkholderiales</taxon>
        <taxon>Burkholderiaceae</taxon>
        <taxon>Paraburkholderia</taxon>
    </lineage>
</organism>
<dbReference type="Proteomes" id="UP000463700">
    <property type="component" value="Unassembled WGS sequence"/>
</dbReference>
<proteinExistence type="predicted"/>
<dbReference type="Gene3D" id="3.50.50.60">
    <property type="entry name" value="FAD/NAD(P)-binding domain"/>
    <property type="match status" value="1"/>
</dbReference>
<gene>
    <name evidence="3" type="ORF">FSO04_38645</name>
</gene>
<dbReference type="PANTHER" id="PTHR13847">
    <property type="entry name" value="SARCOSINE DEHYDROGENASE-RELATED"/>
    <property type="match status" value="1"/>
</dbReference>
<dbReference type="Gene3D" id="3.30.9.10">
    <property type="entry name" value="D-Amino Acid Oxidase, subunit A, domain 2"/>
    <property type="match status" value="1"/>
</dbReference>
<dbReference type="Pfam" id="PF01266">
    <property type="entry name" value="DAO"/>
    <property type="match status" value="1"/>
</dbReference>
<reference evidence="3 4" key="1">
    <citation type="journal article" date="2020" name="Int. J. Syst. Evol. Microbiol.">
        <title>Paraburkholderia madseniana sp. nov., a phenolic acid-degrading bacterium isolated from acidic forest soil.</title>
        <authorList>
            <person name="Wilhelm R.C."/>
            <person name="Murphy S.J.L."/>
            <person name="Feriancek N.M."/>
            <person name="Karasz D.C."/>
            <person name="DeRito C.M."/>
            <person name="Newman J.D."/>
            <person name="Buckley D.H."/>
        </authorList>
    </citation>
    <scope>NUCLEOTIDE SEQUENCE [LARGE SCALE GENOMIC DNA]</scope>
    <source>
        <strain evidence="3 4">RP11</strain>
    </source>
</reference>
<dbReference type="SUPFAM" id="SSF51905">
    <property type="entry name" value="FAD/NAD(P)-binding domain"/>
    <property type="match status" value="1"/>
</dbReference>
<evidence type="ECO:0000313" key="4">
    <source>
        <dbReference type="Proteomes" id="UP000463700"/>
    </source>
</evidence>
<feature type="domain" description="FAD dependent oxidoreductase" evidence="2">
    <location>
        <begin position="10"/>
        <end position="362"/>
    </location>
</feature>
<dbReference type="AlphaFoldDB" id="A0A6N6W431"/>
<dbReference type="GO" id="GO:0005737">
    <property type="term" value="C:cytoplasm"/>
    <property type="evidence" value="ECO:0007669"/>
    <property type="project" value="TreeGrafter"/>
</dbReference>
<dbReference type="RefSeq" id="WP_154566712.1">
    <property type="nucleotide sequence ID" value="NZ_VOSW01000117.1"/>
</dbReference>
<evidence type="ECO:0000259" key="2">
    <source>
        <dbReference type="Pfam" id="PF01266"/>
    </source>
</evidence>
<evidence type="ECO:0000313" key="3">
    <source>
        <dbReference type="EMBL" id="KAE8754638.1"/>
    </source>
</evidence>
<evidence type="ECO:0000256" key="1">
    <source>
        <dbReference type="ARBA" id="ARBA00023002"/>
    </source>
</evidence>
<name>A0A6N6W431_9BURK</name>
<protein>
    <submittedName>
        <fullName evidence="3">FAD-dependent oxidoreductase</fullName>
    </submittedName>
</protein>
<dbReference type="GO" id="GO:0032981">
    <property type="term" value="P:mitochondrial respiratory chain complex I assembly"/>
    <property type="evidence" value="ECO:0007669"/>
    <property type="project" value="TreeGrafter"/>
</dbReference>
<accession>A0A6N6W431</accession>
<comment type="caution">
    <text evidence="3">The sequence shown here is derived from an EMBL/GenBank/DDBJ whole genome shotgun (WGS) entry which is preliminary data.</text>
</comment>
<dbReference type="EMBL" id="VOSW01000117">
    <property type="protein sequence ID" value="KAE8754638.1"/>
    <property type="molecule type" value="Genomic_DNA"/>
</dbReference>
<dbReference type="InterPro" id="IPR036188">
    <property type="entry name" value="FAD/NAD-bd_sf"/>
</dbReference>
<dbReference type="PANTHER" id="PTHR13847:SF287">
    <property type="entry name" value="FAD-DEPENDENT OXIDOREDUCTASE DOMAIN-CONTAINING PROTEIN 1"/>
    <property type="match status" value="1"/>
</dbReference>
<sequence>MPDLQAQKFDVVVIGGGILGSSVAYNLLVQAPAMRVAVVEPDPTYEFASALRSSGGCRVQFSSPENIAMSLYSIDFIKNFEKTMTAGGRPAPVDWVQGGYLFLVPPERVSLLEGNVEIQRKNGAKVDLLSPSELKNRFPSINIEDLGAGAHTPDDGWCDPNGLLWGFRRKAVELGAVYIKDKVVAAEVAGSSAKSVMLESGATLAADAFVNCGGAWSGAIAEMFGMVLPIVPMRRFEHYFTCGNPIEHLPYVKDLSRLAFRSEGNGFSGGLVDSNEKRGFNFEVDHDYFENVVWPAVAHRFPPLEAAKCHRTWSGLYEQNDLDGNPVIGAWNSRLENLYTVAGFSGHGMMHSPAAGRGIAELIVHGAYQTIDLTRLGYERVETNTPYREVGIL</sequence>
<dbReference type="GO" id="GO:0016491">
    <property type="term" value="F:oxidoreductase activity"/>
    <property type="evidence" value="ECO:0007669"/>
    <property type="project" value="UniProtKB-KW"/>
</dbReference>